<dbReference type="Proteomes" id="UP000187209">
    <property type="component" value="Unassembled WGS sequence"/>
</dbReference>
<evidence type="ECO:0000313" key="3">
    <source>
        <dbReference type="EMBL" id="OMJ84184.1"/>
    </source>
</evidence>
<dbReference type="AlphaFoldDB" id="A0A1R2C580"/>
<proteinExistence type="predicted"/>
<evidence type="ECO:0000256" key="2">
    <source>
        <dbReference type="SAM" id="MobiDB-lite"/>
    </source>
</evidence>
<evidence type="ECO:0000256" key="1">
    <source>
        <dbReference type="SAM" id="Coils"/>
    </source>
</evidence>
<keyword evidence="1" id="KW-0175">Coiled coil</keyword>
<dbReference type="EMBL" id="MPUH01000277">
    <property type="protein sequence ID" value="OMJ84184.1"/>
    <property type="molecule type" value="Genomic_DNA"/>
</dbReference>
<keyword evidence="4" id="KW-1185">Reference proteome</keyword>
<feature type="coiled-coil region" evidence="1">
    <location>
        <begin position="49"/>
        <end position="83"/>
    </location>
</feature>
<feature type="compositionally biased region" description="Polar residues" evidence="2">
    <location>
        <begin position="1"/>
        <end position="13"/>
    </location>
</feature>
<organism evidence="3 4">
    <name type="scientific">Stentor coeruleus</name>
    <dbReference type="NCBI Taxonomy" id="5963"/>
    <lineage>
        <taxon>Eukaryota</taxon>
        <taxon>Sar</taxon>
        <taxon>Alveolata</taxon>
        <taxon>Ciliophora</taxon>
        <taxon>Postciliodesmatophora</taxon>
        <taxon>Heterotrichea</taxon>
        <taxon>Heterotrichida</taxon>
        <taxon>Stentoridae</taxon>
        <taxon>Stentor</taxon>
    </lineage>
</organism>
<evidence type="ECO:0000313" key="4">
    <source>
        <dbReference type="Proteomes" id="UP000187209"/>
    </source>
</evidence>
<dbReference type="OrthoDB" id="294400at2759"/>
<accession>A0A1R2C580</accession>
<sequence length="348" mass="40099">MEEVESSQGLTNSDLKHSSNVDNFRSSLHNMELQLAKVRESKTIILNKIEEANDILENFQKKIARIEEEIIEKDNKIQELKLKAEQNTSKMPQGSAELLSFHHQLKMKDEEISDLTQLLSKKELIIESLKTHTYLEEHKLASANISAAENISRAKELKSRLEKTQKKIDLCTFTKRNEGTLMIELEHYKADNERLISLLKSTSEFSIFGDFAEASEGIRYLPRTNKVHYKVQDDSGDWLPQESYKMVNEFLVKYGDKGFKSAEINKLLGDLNSIWRRREKNLMGQVKSKCNRESDTLKRKVLYAPKLDQFVAEKNINRLKSDLKKANEELRAVSSASVRAIARPHGFI</sequence>
<gene>
    <name evidence="3" type="ORF">SteCoe_14736</name>
</gene>
<reference evidence="3 4" key="1">
    <citation type="submission" date="2016-11" db="EMBL/GenBank/DDBJ databases">
        <title>The macronuclear genome of Stentor coeruleus: a giant cell with tiny introns.</title>
        <authorList>
            <person name="Slabodnick M."/>
            <person name="Ruby J.G."/>
            <person name="Reiff S.B."/>
            <person name="Swart E.C."/>
            <person name="Gosai S."/>
            <person name="Prabakaran S."/>
            <person name="Witkowska E."/>
            <person name="Larue G.E."/>
            <person name="Fisher S."/>
            <person name="Freeman R.M."/>
            <person name="Gunawardena J."/>
            <person name="Chu W."/>
            <person name="Stover N.A."/>
            <person name="Gregory B.D."/>
            <person name="Nowacki M."/>
            <person name="Derisi J."/>
            <person name="Roy S.W."/>
            <person name="Marshall W.F."/>
            <person name="Sood P."/>
        </authorList>
    </citation>
    <scope>NUCLEOTIDE SEQUENCE [LARGE SCALE GENOMIC DNA]</scope>
    <source>
        <strain evidence="3">WM001</strain>
    </source>
</reference>
<comment type="caution">
    <text evidence="3">The sequence shown here is derived from an EMBL/GenBank/DDBJ whole genome shotgun (WGS) entry which is preliminary data.</text>
</comment>
<protein>
    <submittedName>
        <fullName evidence="3">Uncharacterized protein</fullName>
    </submittedName>
</protein>
<name>A0A1R2C580_9CILI</name>
<feature type="coiled-coil region" evidence="1">
    <location>
        <begin position="309"/>
        <end position="336"/>
    </location>
</feature>
<feature type="region of interest" description="Disordered" evidence="2">
    <location>
        <begin position="1"/>
        <end position="20"/>
    </location>
</feature>